<accession>A0A5P9XPR6</accession>
<organism evidence="1 2">
    <name type="scientific">Acidithiobacillus thiooxidans ATCC 19377</name>
    <dbReference type="NCBI Taxonomy" id="637390"/>
    <lineage>
        <taxon>Bacteria</taxon>
        <taxon>Pseudomonadati</taxon>
        <taxon>Pseudomonadota</taxon>
        <taxon>Acidithiobacillia</taxon>
        <taxon>Acidithiobacillales</taxon>
        <taxon>Acidithiobacillaceae</taxon>
        <taxon>Acidithiobacillus</taxon>
    </lineage>
</organism>
<evidence type="ECO:0000313" key="2">
    <source>
        <dbReference type="Proteomes" id="UP000363590"/>
    </source>
</evidence>
<dbReference type="KEGG" id="atx:GCD22_01575"/>
<reference evidence="1 2" key="1">
    <citation type="submission" date="2019-10" db="EMBL/GenBank/DDBJ databases">
        <authorList>
            <person name="Wang R."/>
        </authorList>
    </citation>
    <scope>NUCLEOTIDE SEQUENCE [LARGE SCALE GENOMIC DNA]</scope>
    <source>
        <strain evidence="1 2">ATCC 19377</strain>
    </source>
</reference>
<sequence length="54" mass="5515">MVTVIRIGPLVFMAPSTWAVTLMSSGVPYLSVGAGAFNLVGAVDDDGYNQTPAG</sequence>
<name>A0A5P9XPR6_ACITH</name>
<protein>
    <submittedName>
        <fullName evidence="1">Uncharacterized protein</fullName>
    </submittedName>
</protein>
<proteinExistence type="predicted"/>
<gene>
    <name evidence="1" type="ORF">GCD22_01575</name>
</gene>
<dbReference type="AlphaFoldDB" id="A0A5P9XPR6"/>
<evidence type="ECO:0000313" key="1">
    <source>
        <dbReference type="EMBL" id="QFX95892.1"/>
    </source>
</evidence>
<dbReference type="Proteomes" id="UP000363590">
    <property type="component" value="Chromosome"/>
</dbReference>
<dbReference type="EMBL" id="CP045571">
    <property type="protein sequence ID" value="QFX95892.1"/>
    <property type="molecule type" value="Genomic_DNA"/>
</dbReference>